<accession>A0AAD9CME7</accession>
<evidence type="ECO:0000313" key="6">
    <source>
        <dbReference type="EMBL" id="KAK1905155.1"/>
    </source>
</evidence>
<reference evidence="6" key="1">
    <citation type="submission" date="2023-04" db="EMBL/GenBank/DDBJ databases">
        <title>Chromosome-level genome of Chaenocephalus aceratus.</title>
        <authorList>
            <person name="Park H."/>
        </authorList>
    </citation>
    <scope>NUCLEOTIDE SEQUENCE</scope>
    <source>
        <strain evidence="6">DE</strain>
        <tissue evidence="6">Muscle</tissue>
    </source>
</reference>
<dbReference type="Proteomes" id="UP001228049">
    <property type="component" value="Unassembled WGS sequence"/>
</dbReference>
<comment type="subcellular location">
    <subcellularLocation>
        <location evidence="1">Cytoplasm</location>
        <location evidence="1">Cytoskeleton</location>
        <location evidence="1">Microtubule organizing center</location>
        <location evidence="1">Centrosome</location>
    </subcellularLocation>
</comment>
<protein>
    <submittedName>
        <fullName evidence="6">Ninein</fullName>
    </submittedName>
</protein>
<proteinExistence type="predicted"/>
<evidence type="ECO:0000256" key="3">
    <source>
        <dbReference type="ARBA" id="ARBA00022553"/>
    </source>
</evidence>
<keyword evidence="4" id="KW-0206">Cytoskeleton</keyword>
<name>A0AAD9CME7_DISEL</name>
<dbReference type="GO" id="GO:0005813">
    <property type="term" value="C:centrosome"/>
    <property type="evidence" value="ECO:0007669"/>
    <property type="project" value="UniProtKB-SubCell"/>
</dbReference>
<comment type="caution">
    <text evidence="6">The sequence shown here is derived from an EMBL/GenBank/DDBJ whole genome shotgun (WGS) entry which is preliminary data.</text>
</comment>
<dbReference type="PANTHER" id="PTHR18905:SF12">
    <property type="entry name" value="NINEIN-LIKE PROTEIN"/>
    <property type="match status" value="1"/>
</dbReference>
<organism evidence="6 7">
    <name type="scientific">Dissostichus eleginoides</name>
    <name type="common">Patagonian toothfish</name>
    <name type="synonym">Dissostichus amissus</name>
    <dbReference type="NCBI Taxonomy" id="100907"/>
    <lineage>
        <taxon>Eukaryota</taxon>
        <taxon>Metazoa</taxon>
        <taxon>Chordata</taxon>
        <taxon>Craniata</taxon>
        <taxon>Vertebrata</taxon>
        <taxon>Euteleostomi</taxon>
        <taxon>Actinopterygii</taxon>
        <taxon>Neopterygii</taxon>
        <taxon>Teleostei</taxon>
        <taxon>Neoteleostei</taxon>
        <taxon>Acanthomorphata</taxon>
        <taxon>Eupercaria</taxon>
        <taxon>Perciformes</taxon>
        <taxon>Notothenioidei</taxon>
        <taxon>Nototheniidae</taxon>
        <taxon>Dissostichus</taxon>
    </lineage>
</organism>
<evidence type="ECO:0000256" key="5">
    <source>
        <dbReference type="SAM" id="Coils"/>
    </source>
</evidence>
<gene>
    <name evidence="6" type="ORF">KUDE01_012338</name>
</gene>
<keyword evidence="3" id="KW-0597">Phosphoprotein</keyword>
<evidence type="ECO:0000313" key="7">
    <source>
        <dbReference type="Proteomes" id="UP001228049"/>
    </source>
</evidence>
<dbReference type="EMBL" id="JASDAP010000003">
    <property type="protein sequence ID" value="KAK1905155.1"/>
    <property type="molecule type" value="Genomic_DNA"/>
</dbReference>
<evidence type="ECO:0000256" key="1">
    <source>
        <dbReference type="ARBA" id="ARBA00004300"/>
    </source>
</evidence>
<dbReference type="PANTHER" id="PTHR18905">
    <property type="entry name" value="NINEIN"/>
    <property type="match status" value="1"/>
</dbReference>
<keyword evidence="5" id="KW-0175">Coiled coil</keyword>
<sequence length="213" mass="24143">MACYYIVISSTHLHGGQLRSIKGVFRGPIGAGGAHKLEDLLKEREGPSSLQEENLKLRVQNQELQLKLSELQVRGLELHKLTLEQQNLKSRAVREALRLHSQQSSSQISMKQDQYEKAVLSLQQRTDQLETKLKAVRLVLQEKVSELKEQLSKSSQLSAVLKDLYVENSQLMKALQVTEQRQKHAEKKNFQLEDKVSALTKLLRDIVPAALAT</sequence>
<dbReference type="GO" id="GO:0034454">
    <property type="term" value="P:microtubule anchoring at centrosome"/>
    <property type="evidence" value="ECO:0007669"/>
    <property type="project" value="TreeGrafter"/>
</dbReference>
<feature type="coiled-coil region" evidence="5">
    <location>
        <begin position="168"/>
        <end position="195"/>
    </location>
</feature>
<evidence type="ECO:0000256" key="2">
    <source>
        <dbReference type="ARBA" id="ARBA00022490"/>
    </source>
</evidence>
<keyword evidence="7" id="KW-1185">Reference proteome</keyword>
<evidence type="ECO:0000256" key="4">
    <source>
        <dbReference type="ARBA" id="ARBA00023212"/>
    </source>
</evidence>
<dbReference type="AlphaFoldDB" id="A0AAD9CME7"/>
<keyword evidence="2" id="KW-0963">Cytoplasm</keyword>